<dbReference type="Pfam" id="PF11396">
    <property type="entry name" value="PepSY_like"/>
    <property type="match status" value="2"/>
</dbReference>
<feature type="signal peptide" evidence="1">
    <location>
        <begin position="1"/>
        <end position="23"/>
    </location>
</feature>
<dbReference type="Gene3D" id="3.40.1420.30">
    <property type="match status" value="3"/>
</dbReference>
<evidence type="ECO:0000313" key="3">
    <source>
        <dbReference type="EMBL" id="TFD99176.1"/>
    </source>
</evidence>
<feature type="chain" id="PRO_5021210674" description="Putative beta-lactamase-inhibitor-like PepSY-like domain-containing protein" evidence="1">
    <location>
        <begin position="24"/>
        <end position="407"/>
    </location>
</feature>
<dbReference type="EMBL" id="SOML01000001">
    <property type="protein sequence ID" value="TFD99176.1"/>
    <property type="molecule type" value="Genomic_DNA"/>
</dbReference>
<dbReference type="RefSeq" id="WP_134435514.1">
    <property type="nucleotide sequence ID" value="NZ_SOML01000001.1"/>
</dbReference>
<dbReference type="SUPFAM" id="SSF160574">
    <property type="entry name" value="BT0923-like"/>
    <property type="match status" value="3"/>
</dbReference>
<proteinExistence type="predicted"/>
<accession>A0A4Y8LF83</accession>
<feature type="domain" description="Putative beta-lactamase-inhibitor-like PepSY-like" evidence="2">
    <location>
        <begin position="312"/>
        <end position="400"/>
    </location>
</feature>
<keyword evidence="1" id="KW-0732">Signal</keyword>
<keyword evidence="4" id="KW-1185">Reference proteome</keyword>
<gene>
    <name evidence="3" type="ORF">E2605_03615</name>
</gene>
<feature type="domain" description="Putative beta-lactamase-inhibitor-like PepSY-like" evidence="2">
    <location>
        <begin position="65"/>
        <end position="132"/>
    </location>
</feature>
<dbReference type="AlphaFoldDB" id="A0A4Y8LF83"/>
<evidence type="ECO:0000259" key="2">
    <source>
        <dbReference type="Pfam" id="PF11396"/>
    </source>
</evidence>
<evidence type="ECO:0000256" key="1">
    <source>
        <dbReference type="SAM" id="SignalP"/>
    </source>
</evidence>
<reference evidence="3 4" key="1">
    <citation type="submission" date="2019-03" db="EMBL/GenBank/DDBJ databases">
        <title>San Antonio Military Medical Center submission to MRSN (WRAIR), pending publication.</title>
        <authorList>
            <person name="Blyth D.M."/>
            <person name="Mccarthy S.L."/>
            <person name="Schall S.E."/>
            <person name="Stam J.A."/>
            <person name="Ong A.C."/>
            <person name="Mcgann P.T."/>
        </authorList>
    </citation>
    <scope>NUCLEOTIDE SEQUENCE [LARGE SCALE GENOMIC DNA]</scope>
    <source>
        <strain evidence="3 4">MRSN571793</strain>
    </source>
</reference>
<sequence length="407" mass="46695">MKKQTLSYLYLVCIFAFSFVSCGDNDEPTPQKTVEKLPLEAQSFLAYYLSNLADPEVKLSENSIYTAYYKEQDLSVNFDKNGKWILAETSKALPQSLLACLPEKIKKATESFHEADTIKGMQVKEYGYMLKFPKTQLAYNTTGEYMGYDEEAKADKLSNVSRNFIKQYWAESEVTSVIFNGENYSKRYYLVYLSNNTILRLDYNKGTWQKIDGGTEPLSKEVLALMPEDIIKDAENVGKSPIVSMEIEQVGLYNFRFANGYGYILITEDYKGTPATSEEVYTIVKEFINLHWSEEEDVSIIGFSWGSLEPDEYSYFLSNGFHCIFNPYKEWTLIDGGDQEIPLSIQKELPSAVLDCVNEGFWGYKIVKIEKVTEETTKLYYYISLDANNVILKINSKGELVGYWDRP</sequence>
<dbReference type="PROSITE" id="PS51257">
    <property type="entry name" value="PROKAR_LIPOPROTEIN"/>
    <property type="match status" value="1"/>
</dbReference>
<dbReference type="OrthoDB" id="838038at2"/>
<comment type="caution">
    <text evidence="3">The sequence shown here is derived from an EMBL/GenBank/DDBJ whole genome shotgun (WGS) entry which is preliminary data.</text>
</comment>
<dbReference type="InterPro" id="IPR021533">
    <property type="entry name" value="PepSY-like"/>
</dbReference>
<dbReference type="Proteomes" id="UP000297861">
    <property type="component" value="Unassembled WGS sequence"/>
</dbReference>
<protein>
    <recommendedName>
        <fullName evidence="2">Putative beta-lactamase-inhibitor-like PepSY-like domain-containing protein</fullName>
    </recommendedName>
</protein>
<organism evidence="3 4">
    <name type="scientific">Dysgonomonas capnocytophagoides</name>
    <dbReference type="NCBI Taxonomy" id="45254"/>
    <lineage>
        <taxon>Bacteria</taxon>
        <taxon>Pseudomonadati</taxon>
        <taxon>Bacteroidota</taxon>
        <taxon>Bacteroidia</taxon>
        <taxon>Bacteroidales</taxon>
        <taxon>Dysgonomonadaceae</taxon>
        <taxon>Dysgonomonas</taxon>
    </lineage>
</organism>
<evidence type="ECO:0000313" key="4">
    <source>
        <dbReference type="Proteomes" id="UP000297861"/>
    </source>
</evidence>
<name>A0A4Y8LF83_9BACT</name>